<dbReference type="RefSeq" id="WP_012246801.1">
    <property type="nucleotide sequence ID" value="NC_010168.1"/>
</dbReference>
<dbReference type="eggNOG" id="COG0318">
    <property type="taxonomic scope" value="Bacteria"/>
</dbReference>
<dbReference type="InterPro" id="IPR020845">
    <property type="entry name" value="AMP-binding_CS"/>
</dbReference>
<dbReference type="HOGENOM" id="CLU_107124_0_0_11"/>
<dbReference type="GO" id="GO:0031956">
    <property type="term" value="F:medium-chain fatty acid-CoA ligase activity"/>
    <property type="evidence" value="ECO:0007669"/>
    <property type="project" value="TreeGrafter"/>
</dbReference>
<evidence type="ECO:0000256" key="1">
    <source>
        <dbReference type="ARBA" id="ARBA00006432"/>
    </source>
</evidence>
<evidence type="ECO:0000256" key="2">
    <source>
        <dbReference type="ARBA" id="ARBA00022598"/>
    </source>
</evidence>
<comment type="similarity">
    <text evidence="1">Belongs to the ATP-dependent AMP-binding enzyme family.</text>
</comment>
<dbReference type="AlphaFoldDB" id="A9WVF1"/>
<dbReference type="Gene3D" id="3.40.50.980">
    <property type="match status" value="2"/>
</dbReference>
<organism evidence="4 5">
    <name type="scientific">Renibacterium salmoninarum (strain ATCC 33209 / DSM 20767 / JCM 11484 / NBRC 15589 / NCIMB 2235)</name>
    <dbReference type="NCBI Taxonomy" id="288705"/>
    <lineage>
        <taxon>Bacteria</taxon>
        <taxon>Bacillati</taxon>
        <taxon>Actinomycetota</taxon>
        <taxon>Actinomycetes</taxon>
        <taxon>Micrococcales</taxon>
        <taxon>Micrococcaceae</taxon>
        <taxon>Renibacterium</taxon>
    </lineage>
</organism>
<dbReference type="STRING" id="288705.RSal33209_3463"/>
<dbReference type="PANTHER" id="PTHR43201">
    <property type="entry name" value="ACYL-COA SYNTHETASE"/>
    <property type="match status" value="1"/>
</dbReference>
<evidence type="ECO:0000313" key="5">
    <source>
        <dbReference type="Proteomes" id="UP000002007"/>
    </source>
</evidence>
<evidence type="ECO:0000313" key="4">
    <source>
        <dbReference type="EMBL" id="ABY25172.1"/>
    </source>
</evidence>
<dbReference type="SUPFAM" id="SSF56801">
    <property type="entry name" value="Acetyl-CoA synthetase-like"/>
    <property type="match status" value="1"/>
</dbReference>
<dbReference type="EMBL" id="CP000910">
    <property type="protein sequence ID" value="ABY25172.1"/>
    <property type="molecule type" value="Genomic_DNA"/>
</dbReference>
<accession>A9WVF1</accession>
<protein>
    <submittedName>
        <fullName evidence="4">Long-chain-fatty-acid--CoA ligase</fullName>
        <ecNumber evidence="4">6.2.1.3</ecNumber>
    </submittedName>
</protein>
<dbReference type="EC" id="6.2.1.3" evidence="4"/>
<dbReference type="Proteomes" id="UP000002007">
    <property type="component" value="Chromosome"/>
</dbReference>
<keyword evidence="2 4" id="KW-0436">Ligase</keyword>
<name>A9WVF1_RENSM</name>
<dbReference type="InterPro" id="IPR000873">
    <property type="entry name" value="AMP-dep_synth/lig_dom"/>
</dbReference>
<dbReference type="Pfam" id="PF00501">
    <property type="entry name" value="AMP-binding"/>
    <property type="match status" value="1"/>
</dbReference>
<reference evidence="5" key="1">
    <citation type="journal article" date="2008" name="J. Bacteriol.">
        <title>Genome sequence of the fish pathogen Renibacterium salmoninarum suggests reductive evolution away from an environmental Arthrobacter ancestor.</title>
        <authorList>
            <person name="Wiens G.D."/>
            <person name="Rockey D.D."/>
            <person name="Wu Z."/>
            <person name="Chang J."/>
            <person name="Levy R."/>
            <person name="Crane S."/>
            <person name="Chen D.S."/>
            <person name="Capri G.R."/>
            <person name="Burnett J.R."/>
            <person name="Sudheesh P.S."/>
            <person name="Schipma M.J."/>
            <person name="Burd H."/>
            <person name="Bhattacharyya A."/>
            <person name="Rhodes L.D."/>
            <person name="Kaul R."/>
            <person name="Strom M.S."/>
        </authorList>
    </citation>
    <scope>NUCLEOTIDE SEQUENCE [LARGE SCALE GENOMIC DNA]</scope>
    <source>
        <strain evidence="5">ATCC 33209 / DSM 20767 / JCM 11484 / NBRC 15589 / NCIMB 2235</strain>
    </source>
</reference>
<feature type="domain" description="AMP-dependent synthetase/ligase" evidence="3">
    <location>
        <begin position="2"/>
        <end position="184"/>
    </location>
</feature>
<dbReference type="PROSITE" id="PS00455">
    <property type="entry name" value="AMP_BINDING"/>
    <property type="match status" value="1"/>
</dbReference>
<proteinExistence type="inferred from homology"/>
<dbReference type="KEGG" id="rsa:RSal33209_3463"/>
<dbReference type="GO" id="GO:0004467">
    <property type="term" value="F:long-chain fatty acid-CoA ligase activity"/>
    <property type="evidence" value="ECO:0007669"/>
    <property type="project" value="UniProtKB-EC"/>
</dbReference>
<keyword evidence="5" id="KW-1185">Reference proteome</keyword>
<evidence type="ECO:0000259" key="3">
    <source>
        <dbReference type="Pfam" id="PF00501"/>
    </source>
</evidence>
<dbReference type="PANTHER" id="PTHR43201:SF5">
    <property type="entry name" value="MEDIUM-CHAIN ACYL-COA LIGASE ACSF2, MITOCHONDRIAL"/>
    <property type="match status" value="1"/>
</dbReference>
<sequence>MREHPDREALIDLATQRRWSYFELQSAVDELALGLLARGIAKGDRVGIWAVNCTEWVITQYATAKIGAILVNVNPSYRQHELAFAIKQSGMRMIIAQIEFKASAFRELIKAVRSECPELTEAIFISDPSWEDLIAAGRHVPASVLAERMAQLSPDDPINIQYTSGTTGYPKGATLSHHNILNNGFLSPKPSD</sequence>
<gene>
    <name evidence="4" type="ordered locus">RSal33209_3463</name>
</gene>